<gene>
    <name evidence="2" type="ORF">M419DRAFT_132061</name>
</gene>
<dbReference type="AlphaFoldDB" id="A0A024S733"/>
<protein>
    <submittedName>
        <fullName evidence="2">Uncharacterized protein</fullName>
    </submittedName>
</protein>
<sequence length="73" mass="7640">MRINAASLELAGGPGPPPGKPRVFRGSKKNASCPSFAKFETMSEALLSTTSRHIPILPTSQSAEHAGSRTASF</sequence>
<dbReference type="Proteomes" id="UP000024376">
    <property type="component" value="Unassembled WGS sequence"/>
</dbReference>
<evidence type="ECO:0000256" key="1">
    <source>
        <dbReference type="SAM" id="MobiDB-lite"/>
    </source>
</evidence>
<dbReference type="HOGENOM" id="CLU_2706574_0_0_1"/>
<feature type="region of interest" description="Disordered" evidence="1">
    <location>
        <begin position="1"/>
        <end position="30"/>
    </location>
</feature>
<reference evidence="3" key="1">
    <citation type="journal article" date="2013" name="Ind. Biotechnol.">
        <title>Comparative genomics analysis of Trichoderma reesei strains.</title>
        <authorList>
            <person name="Koike H."/>
            <person name="Aerts A."/>
            <person name="LaButti K."/>
            <person name="Grigoriev I.V."/>
            <person name="Baker S.E."/>
        </authorList>
    </citation>
    <scope>NUCLEOTIDE SEQUENCE [LARGE SCALE GENOMIC DNA]</scope>
    <source>
        <strain evidence="3">ATCC 56765 / BCRC 32924 / NRRL 11460 / Rut C-30</strain>
    </source>
</reference>
<dbReference type="EMBL" id="KI911154">
    <property type="protein sequence ID" value="ETS00002.1"/>
    <property type="molecule type" value="Genomic_DNA"/>
</dbReference>
<proteinExistence type="predicted"/>
<name>A0A024S733_HYPJR</name>
<evidence type="ECO:0000313" key="2">
    <source>
        <dbReference type="EMBL" id="ETS00002.1"/>
    </source>
</evidence>
<accession>A0A024S733</accession>
<evidence type="ECO:0000313" key="3">
    <source>
        <dbReference type="Proteomes" id="UP000024376"/>
    </source>
</evidence>
<dbReference type="KEGG" id="trr:M419DRAFT_132061"/>
<organism evidence="2 3">
    <name type="scientific">Hypocrea jecorina (strain ATCC 56765 / BCRC 32924 / NRRL 11460 / Rut C-30)</name>
    <name type="common">Trichoderma reesei</name>
    <dbReference type="NCBI Taxonomy" id="1344414"/>
    <lineage>
        <taxon>Eukaryota</taxon>
        <taxon>Fungi</taxon>
        <taxon>Dikarya</taxon>
        <taxon>Ascomycota</taxon>
        <taxon>Pezizomycotina</taxon>
        <taxon>Sordariomycetes</taxon>
        <taxon>Hypocreomycetidae</taxon>
        <taxon>Hypocreales</taxon>
        <taxon>Hypocreaceae</taxon>
        <taxon>Trichoderma</taxon>
    </lineage>
</organism>